<name>A0A0P9CF83_9BACL</name>
<accession>A0A0P9CF83</accession>
<comment type="caution">
    <text evidence="1">The sequence shown here is derived from an EMBL/GenBank/DDBJ whole genome shotgun (WGS) entry which is preliminary data.</text>
</comment>
<dbReference type="PATRIC" id="fig|471514.4.peg.1930"/>
<dbReference type="RefSeq" id="WP_054968675.1">
    <property type="nucleotide sequence ID" value="NZ_LJCO01000038.1"/>
</dbReference>
<dbReference type="AlphaFoldDB" id="A0A0P9CF83"/>
<dbReference type="InterPro" id="IPR026838">
    <property type="entry name" value="YheC/D"/>
</dbReference>
<gene>
    <name evidence="1" type="ORF">AN477_08155</name>
</gene>
<dbReference type="Proteomes" id="UP000050482">
    <property type="component" value="Unassembled WGS sequence"/>
</dbReference>
<proteinExistence type="predicted"/>
<dbReference type="SUPFAM" id="SSF56059">
    <property type="entry name" value="Glutathione synthetase ATP-binding domain-like"/>
    <property type="match status" value="1"/>
</dbReference>
<protein>
    <recommendedName>
        <fullName evidence="3">ATP-grasp domain-containing protein</fullName>
    </recommendedName>
</protein>
<keyword evidence="2" id="KW-1185">Reference proteome</keyword>
<reference evidence="1 2" key="1">
    <citation type="submission" date="2015-09" db="EMBL/GenBank/DDBJ databases">
        <title>Draft genome sequence of Alicyclobacillus ferrooxydans DSM 22381.</title>
        <authorList>
            <person name="Hemp J."/>
        </authorList>
    </citation>
    <scope>NUCLEOTIDE SEQUENCE [LARGE SCALE GENOMIC DNA]</scope>
    <source>
        <strain evidence="1 2">TC-34</strain>
    </source>
</reference>
<dbReference type="Pfam" id="PF14398">
    <property type="entry name" value="ATPgrasp_YheCD"/>
    <property type="match status" value="1"/>
</dbReference>
<evidence type="ECO:0000313" key="1">
    <source>
        <dbReference type="EMBL" id="KPV44258.1"/>
    </source>
</evidence>
<evidence type="ECO:0000313" key="2">
    <source>
        <dbReference type="Proteomes" id="UP000050482"/>
    </source>
</evidence>
<dbReference type="OrthoDB" id="2371125at2"/>
<dbReference type="EMBL" id="LJCO01000038">
    <property type="protein sequence ID" value="KPV44258.1"/>
    <property type="molecule type" value="Genomic_DNA"/>
</dbReference>
<evidence type="ECO:0008006" key="3">
    <source>
        <dbReference type="Google" id="ProtNLM"/>
    </source>
</evidence>
<dbReference type="STRING" id="471514.AN477_08155"/>
<dbReference type="Gene3D" id="3.30.470.20">
    <property type="entry name" value="ATP-grasp fold, B domain"/>
    <property type="match status" value="1"/>
</dbReference>
<organism evidence="1 2">
    <name type="scientific">Alicyclobacillus ferrooxydans</name>
    <dbReference type="NCBI Taxonomy" id="471514"/>
    <lineage>
        <taxon>Bacteria</taxon>
        <taxon>Bacillati</taxon>
        <taxon>Bacillota</taxon>
        <taxon>Bacilli</taxon>
        <taxon>Bacillales</taxon>
        <taxon>Alicyclobacillaceae</taxon>
        <taxon>Alicyclobacillus</taxon>
    </lineage>
</organism>
<sequence length="269" mass="30856">MQRRKPGHGQLGQRRKPELGKYLLWWHFSKNKSIRPYLPATARMTKQVFLRYLSNYGMVYVKPSGGSRGVGVMKVWSSGTQVFVKKTVLPTRSFKNAEAAWDFINQQRNGKPYIVQQGIRLAKVGGRPFDIRVMVQREAPGSAWKYSGMLAKIAGKSSVVTNVALSNGSVLEVSEAMKRAYGWDKSTIERRISELKRVSLQAANHFDTYQKYRELGFDMALDTKGKLWLIEENTGPSHPLFKRLKSNLKMWRLIQYRYGLYSRALSGRK</sequence>